<dbReference type="InterPro" id="IPR009038">
    <property type="entry name" value="GOLD_dom"/>
</dbReference>
<dbReference type="InterPro" id="IPR015720">
    <property type="entry name" value="Emp24-like"/>
</dbReference>
<dbReference type="Proteomes" id="UP001367676">
    <property type="component" value="Unassembled WGS sequence"/>
</dbReference>
<evidence type="ECO:0000256" key="3">
    <source>
        <dbReference type="ARBA" id="ARBA00022473"/>
    </source>
</evidence>
<evidence type="ECO:0000256" key="4">
    <source>
        <dbReference type="ARBA" id="ARBA00022692"/>
    </source>
</evidence>
<evidence type="ECO:0000256" key="2">
    <source>
        <dbReference type="ARBA" id="ARBA00007104"/>
    </source>
</evidence>
<evidence type="ECO:0000259" key="10">
    <source>
        <dbReference type="PROSITE" id="PS50866"/>
    </source>
</evidence>
<dbReference type="EMBL" id="JBBCAQ010000037">
    <property type="protein sequence ID" value="KAK7574452.1"/>
    <property type="molecule type" value="Genomic_DNA"/>
</dbReference>
<dbReference type="SMART" id="SM01190">
    <property type="entry name" value="EMP24_GP25L"/>
    <property type="match status" value="1"/>
</dbReference>
<evidence type="ECO:0000313" key="12">
    <source>
        <dbReference type="Proteomes" id="UP001367676"/>
    </source>
</evidence>
<keyword evidence="4 8" id="KW-0812">Transmembrane</keyword>
<dbReference type="Pfam" id="PF01105">
    <property type="entry name" value="EMP24_GP25L"/>
    <property type="match status" value="1"/>
</dbReference>
<evidence type="ECO:0000256" key="5">
    <source>
        <dbReference type="ARBA" id="ARBA00022729"/>
    </source>
</evidence>
<protein>
    <recommendedName>
        <fullName evidence="10">GOLD domain-containing protein</fullName>
    </recommendedName>
</protein>
<keyword evidence="3" id="KW-0217">Developmental protein</keyword>
<evidence type="ECO:0000256" key="9">
    <source>
        <dbReference type="SAM" id="Phobius"/>
    </source>
</evidence>
<comment type="similarity">
    <text evidence="2 8">Belongs to the EMP24/GP25L family.</text>
</comment>
<gene>
    <name evidence="11" type="ORF">V9T40_011643</name>
</gene>
<dbReference type="PANTHER" id="PTHR22811">
    <property type="entry name" value="TRANSMEMBRANE EMP24 DOMAIN-CONTAINING PROTEIN"/>
    <property type="match status" value="1"/>
</dbReference>
<name>A0AAN9XYL5_9HEMI</name>
<keyword evidence="7 9" id="KW-0472">Membrane</keyword>
<comment type="caution">
    <text evidence="11">The sequence shown here is derived from an EMBL/GenBank/DDBJ whole genome shotgun (WGS) entry which is preliminary data.</text>
</comment>
<dbReference type="PROSITE" id="PS50866">
    <property type="entry name" value="GOLD"/>
    <property type="match status" value="1"/>
</dbReference>
<feature type="transmembrane region" description="Helical" evidence="9">
    <location>
        <begin position="179"/>
        <end position="201"/>
    </location>
</feature>
<evidence type="ECO:0000256" key="6">
    <source>
        <dbReference type="ARBA" id="ARBA00022989"/>
    </source>
</evidence>
<evidence type="ECO:0000256" key="7">
    <source>
        <dbReference type="ARBA" id="ARBA00023136"/>
    </source>
</evidence>
<accession>A0AAN9XYL5</accession>
<keyword evidence="12" id="KW-1185">Reference proteome</keyword>
<proteinExistence type="inferred from homology"/>
<feature type="domain" description="GOLD" evidence="10">
    <location>
        <begin position="34"/>
        <end position="121"/>
    </location>
</feature>
<keyword evidence="5" id="KW-0732">Signal</keyword>
<keyword evidence="6 9" id="KW-1133">Transmembrane helix</keyword>
<evidence type="ECO:0000256" key="1">
    <source>
        <dbReference type="ARBA" id="ARBA00004479"/>
    </source>
</evidence>
<organism evidence="11 12">
    <name type="scientific">Parthenolecanium corni</name>
    <dbReference type="NCBI Taxonomy" id="536013"/>
    <lineage>
        <taxon>Eukaryota</taxon>
        <taxon>Metazoa</taxon>
        <taxon>Ecdysozoa</taxon>
        <taxon>Arthropoda</taxon>
        <taxon>Hexapoda</taxon>
        <taxon>Insecta</taxon>
        <taxon>Pterygota</taxon>
        <taxon>Neoptera</taxon>
        <taxon>Paraneoptera</taxon>
        <taxon>Hemiptera</taxon>
        <taxon>Sternorrhyncha</taxon>
        <taxon>Coccoidea</taxon>
        <taxon>Coccidae</taxon>
        <taxon>Parthenolecanium</taxon>
    </lineage>
</organism>
<sequence length="212" mass="24527">MFASKAQIGLLIFTIISLLQPIKCIMFHLNAMQRKCLREELKQNVLITGEYEVAEHPGQHVKYVVTDSKGHIFSQKDDISKGKFSFISETFDVFEICFISQLNAQLRGVGNAHEVKLEVKTGAEAKNYEGIGEAAKLKPMEIELKRLEDLTDAIVQDFAEMKKREEEMRDTNESTNNRVFYFSMFSIFILLALPTWQLLYLRKYFKSKKLIE</sequence>
<comment type="subcellular location">
    <subcellularLocation>
        <location evidence="1 8">Membrane</location>
        <topology evidence="1 8">Single-pass type I membrane protein</topology>
    </subcellularLocation>
</comment>
<reference evidence="11 12" key="1">
    <citation type="submission" date="2024-03" db="EMBL/GenBank/DDBJ databases">
        <title>Adaptation during the transition from Ophiocordyceps entomopathogen to insect associate is accompanied by gene loss and intensified selection.</title>
        <authorList>
            <person name="Ward C.M."/>
            <person name="Onetto C.A."/>
            <person name="Borneman A.R."/>
        </authorList>
    </citation>
    <scope>NUCLEOTIDE SEQUENCE [LARGE SCALE GENOMIC DNA]</scope>
    <source>
        <strain evidence="11">AWRI1</strain>
        <tissue evidence="11">Single Adult Female</tissue>
    </source>
</reference>
<dbReference type="AlphaFoldDB" id="A0AAN9XYL5"/>
<evidence type="ECO:0000256" key="8">
    <source>
        <dbReference type="RuleBase" id="RU003827"/>
    </source>
</evidence>
<evidence type="ECO:0000313" key="11">
    <source>
        <dbReference type="EMBL" id="KAK7574452.1"/>
    </source>
</evidence>
<dbReference type="GO" id="GO:0016020">
    <property type="term" value="C:membrane"/>
    <property type="evidence" value="ECO:0007669"/>
    <property type="project" value="UniProtKB-SubCell"/>
</dbReference>